<comment type="caution">
    <text evidence="1">The sequence shown here is derived from an EMBL/GenBank/DDBJ whole genome shotgun (WGS) entry which is preliminary data.</text>
</comment>
<reference evidence="2" key="1">
    <citation type="submission" date="2015-07" db="EMBL/GenBank/DDBJ databases">
        <title>Genome sequencing of Sunxiuqinia dokdonensis strain SK.</title>
        <authorList>
            <person name="Ahn S."/>
            <person name="Kim B.-C."/>
        </authorList>
    </citation>
    <scope>NUCLEOTIDE SEQUENCE [LARGE SCALE GENOMIC DNA]</scope>
    <source>
        <strain evidence="2">SK</strain>
    </source>
</reference>
<organism evidence="1 2">
    <name type="scientific">Sunxiuqinia dokdonensis</name>
    <dbReference type="NCBI Taxonomy" id="1409788"/>
    <lineage>
        <taxon>Bacteria</taxon>
        <taxon>Pseudomonadati</taxon>
        <taxon>Bacteroidota</taxon>
        <taxon>Bacteroidia</taxon>
        <taxon>Marinilabiliales</taxon>
        <taxon>Prolixibacteraceae</taxon>
        <taxon>Sunxiuqinia</taxon>
    </lineage>
</organism>
<name>A0A0L8VD05_9BACT</name>
<dbReference type="EMBL" id="LGIA01000047">
    <property type="protein sequence ID" value="KOH46062.1"/>
    <property type="molecule type" value="Genomic_DNA"/>
</dbReference>
<protein>
    <submittedName>
        <fullName evidence="1">Uncharacterized protein</fullName>
    </submittedName>
</protein>
<keyword evidence="2" id="KW-1185">Reference proteome</keyword>
<proteinExistence type="predicted"/>
<evidence type="ECO:0000313" key="2">
    <source>
        <dbReference type="Proteomes" id="UP000036958"/>
    </source>
</evidence>
<sequence length="67" mass="7497">MQVMTPPNPNLRWEKVKMVNFGIDFESKNHLLSGSIEYYQVGYLSGYAGLLLVDGGFGQRSGSQQLE</sequence>
<evidence type="ECO:0000313" key="1">
    <source>
        <dbReference type="EMBL" id="KOH46062.1"/>
    </source>
</evidence>
<dbReference type="AlphaFoldDB" id="A0A0L8VD05"/>
<gene>
    <name evidence="1" type="ORF">NC99_11220</name>
</gene>
<accession>A0A0L8VD05</accession>
<dbReference type="Proteomes" id="UP000036958">
    <property type="component" value="Unassembled WGS sequence"/>
</dbReference>